<name>A0ABW6PQZ8_9NOCA</name>
<comment type="similarity">
    <text evidence="2">In the C-terminal section; belongs to the UPF0157 (GrpB) family.</text>
</comment>
<dbReference type="GO" id="GO:0004140">
    <property type="term" value="F:dephospho-CoA kinase activity"/>
    <property type="evidence" value="ECO:0007669"/>
    <property type="project" value="UniProtKB-EC"/>
</dbReference>
<keyword evidence="10" id="KW-1185">Reference proteome</keyword>
<dbReference type="RefSeq" id="WP_387701337.1">
    <property type="nucleotide sequence ID" value="NZ_JBIAMX010000011.1"/>
</dbReference>
<dbReference type="SUPFAM" id="SSF52540">
    <property type="entry name" value="P-loop containing nucleoside triphosphate hydrolases"/>
    <property type="match status" value="1"/>
</dbReference>
<reference evidence="9 10" key="1">
    <citation type="submission" date="2024-10" db="EMBL/GenBank/DDBJ databases">
        <title>The Natural Products Discovery Center: Release of the First 8490 Sequenced Strains for Exploring Actinobacteria Biosynthetic Diversity.</title>
        <authorList>
            <person name="Kalkreuter E."/>
            <person name="Kautsar S.A."/>
            <person name="Yang D."/>
            <person name="Bader C.D."/>
            <person name="Teijaro C.N."/>
            <person name="Fluegel L."/>
            <person name="Davis C.M."/>
            <person name="Simpson J.R."/>
            <person name="Lauterbach L."/>
            <person name="Steele A.D."/>
            <person name="Gui C."/>
            <person name="Meng S."/>
            <person name="Li G."/>
            <person name="Viehrig K."/>
            <person name="Ye F."/>
            <person name="Su P."/>
            <person name="Kiefer A.F."/>
            <person name="Nichols A."/>
            <person name="Cepeda A.J."/>
            <person name="Yan W."/>
            <person name="Fan B."/>
            <person name="Jiang Y."/>
            <person name="Adhikari A."/>
            <person name="Zheng C.-J."/>
            <person name="Schuster L."/>
            <person name="Cowan T.M."/>
            <person name="Smanski M.J."/>
            <person name="Chevrette M.G."/>
            <person name="De Carvalho L.P.S."/>
            <person name="Shen B."/>
        </authorList>
    </citation>
    <scope>NUCLEOTIDE SEQUENCE [LARGE SCALE GENOMIC DNA]</scope>
    <source>
        <strain evidence="9 10">NPDC004045</strain>
    </source>
</reference>
<dbReference type="PANTHER" id="PTHR10695:SF46">
    <property type="entry name" value="BIFUNCTIONAL COENZYME A SYNTHASE-RELATED"/>
    <property type="match status" value="1"/>
</dbReference>
<proteinExistence type="inferred from homology"/>
<evidence type="ECO:0000256" key="6">
    <source>
        <dbReference type="ARBA" id="ARBA00022993"/>
    </source>
</evidence>
<evidence type="ECO:0000256" key="7">
    <source>
        <dbReference type="HAMAP-Rule" id="MF_00376"/>
    </source>
</evidence>
<comment type="caution">
    <text evidence="9">The sequence shown here is derived from an EMBL/GenBank/DDBJ whole genome shotgun (WGS) entry which is preliminary data.</text>
</comment>
<dbReference type="Pfam" id="PF04229">
    <property type="entry name" value="GrpB"/>
    <property type="match status" value="1"/>
</dbReference>
<dbReference type="NCBIfam" id="NF002879">
    <property type="entry name" value="PRK03333.1"/>
    <property type="match status" value="1"/>
</dbReference>
<evidence type="ECO:0000256" key="8">
    <source>
        <dbReference type="NCBIfam" id="TIGR00152"/>
    </source>
</evidence>
<evidence type="ECO:0000313" key="10">
    <source>
        <dbReference type="Proteomes" id="UP001601444"/>
    </source>
</evidence>
<evidence type="ECO:0000256" key="2">
    <source>
        <dbReference type="ARBA" id="ARBA00011058"/>
    </source>
</evidence>
<keyword evidence="7 9" id="KW-0418">Kinase</keyword>
<comment type="subcellular location">
    <subcellularLocation>
        <location evidence="7">Cytoplasm</location>
    </subcellularLocation>
</comment>
<evidence type="ECO:0000256" key="1">
    <source>
        <dbReference type="ARBA" id="ARBA00008826"/>
    </source>
</evidence>
<comment type="catalytic activity">
    <reaction evidence="7">
        <text>3'-dephospho-CoA + ATP = ADP + CoA + H(+)</text>
        <dbReference type="Rhea" id="RHEA:18245"/>
        <dbReference type="ChEBI" id="CHEBI:15378"/>
        <dbReference type="ChEBI" id="CHEBI:30616"/>
        <dbReference type="ChEBI" id="CHEBI:57287"/>
        <dbReference type="ChEBI" id="CHEBI:57328"/>
        <dbReference type="ChEBI" id="CHEBI:456216"/>
        <dbReference type="EC" id="2.7.1.24"/>
    </reaction>
</comment>
<keyword evidence="4 7" id="KW-0547">Nucleotide-binding</keyword>
<sequence>MLRVGLTGGMGAGKSTVARELVRLGAVLVDSDVIAREVVAPGTPGLAALAEAFGPGVLADDGSLDRPALAAVAFADDAARARLNGIVHPLVGARTAELIAAAPADAVVVQDVPLLVENGLAPLMNLVLIVHAEEEERVRRLVTSRGVDEADARARIAAQATDDQRRAAADVWLDNGGEPGRVEERVRALWTERLVPFEANLRAGVAAQPDYRVVSAEHAWAAQARRVTARLWLACGAGAVAIDHVGPTAVPGLDAPDILDLQITVADAPAAAALAAGLTAAGFPPVAGGDADPAEAGGLLHGSADPGRPAVVHVRVRDTPAQRFALALRDRLRADAELRADYAGAERAAEAAAAGLSGERAAKAYRAVEREWCESVRARVEA</sequence>
<keyword evidence="3 7" id="KW-0963">Cytoplasm</keyword>
<dbReference type="InterPro" id="IPR001977">
    <property type="entry name" value="Depp_CoAkinase"/>
</dbReference>
<dbReference type="InterPro" id="IPR043519">
    <property type="entry name" value="NT_sf"/>
</dbReference>
<dbReference type="CDD" id="cd02022">
    <property type="entry name" value="DPCK"/>
    <property type="match status" value="1"/>
</dbReference>
<comment type="similarity">
    <text evidence="7">Belongs to the CoaE family.</text>
</comment>
<evidence type="ECO:0000313" key="9">
    <source>
        <dbReference type="EMBL" id="MFF0544839.1"/>
    </source>
</evidence>
<dbReference type="SUPFAM" id="SSF81301">
    <property type="entry name" value="Nucleotidyltransferase"/>
    <property type="match status" value="1"/>
</dbReference>
<dbReference type="Gene3D" id="3.40.50.300">
    <property type="entry name" value="P-loop containing nucleotide triphosphate hydrolases"/>
    <property type="match status" value="1"/>
</dbReference>
<dbReference type="PANTHER" id="PTHR10695">
    <property type="entry name" value="DEPHOSPHO-COA KINASE-RELATED"/>
    <property type="match status" value="1"/>
</dbReference>
<dbReference type="EC" id="2.7.1.24" evidence="7 8"/>
<keyword evidence="5 7" id="KW-0067">ATP-binding</keyword>
<accession>A0ABW6PQZ8</accession>
<comment type="function">
    <text evidence="7">Catalyzes the phosphorylation of the 3'-hydroxyl group of dephosphocoenzyme A to form coenzyme A.</text>
</comment>
<protein>
    <recommendedName>
        <fullName evidence="7 8">Dephospho-CoA kinase</fullName>
        <ecNumber evidence="7 8">2.7.1.24</ecNumber>
    </recommendedName>
    <alternativeName>
        <fullName evidence="7">Dephosphocoenzyme A kinase</fullName>
    </alternativeName>
</protein>
<feature type="binding site" evidence="7">
    <location>
        <begin position="11"/>
        <end position="16"/>
    </location>
    <ligand>
        <name>ATP</name>
        <dbReference type="ChEBI" id="CHEBI:30616"/>
    </ligand>
</feature>
<keyword evidence="7 9" id="KW-0808">Transferase</keyword>
<evidence type="ECO:0000256" key="3">
    <source>
        <dbReference type="ARBA" id="ARBA00022490"/>
    </source>
</evidence>
<dbReference type="HAMAP" id="MF_00376">
    <property type="entry name" value="Dephospho_CoA_kinase"/>
    <property type="match status" value="1"/>
</dbReference>
<comment type="pathway">
    <text evidence="7">Cofactor biosynthesis; coenzyme A biosynthesis; CoA from (R)-pantothenate: step 5/5.</text>
</comment>
<dbReference type="Gene3D" id="3.30.460.10">
    <property type="entry name" value="Beta Polymerase, domain 2"/>
    <property type="match status" value="1"/>
</dbReference>
<organism evidence="9 10">
    <name type="scientific">Nocardia thailandica</name>
    <dbReference type="NCBI Taxonomy" id="257275"/>
    <lineage>
        <taxon>Bacteria</taxon>
        <taxon>Bacillati</taxon>
        <taxon>Actinomycetota</taxon>
        <taxon>Actinomycetes</taxon>
        <taxon>Mycobacteriales</taxon>
        <taxon>Nocardiaceae</taxon>
        <taxon>Nocardia</taxon>
    </lineage>
</organism>
<evidence type="ECO:0000256" key="4">
    <source>
        <dbReference type="ARBA" id="ARBA00022741"/>
    </source>
</evidence>
<dbReference type="Pfam" id="PF01121">
    <property type="entry name" value="CoaE"/>
    <property type="match status" value="1"/>
</dbReference>
<dbReference type="InterPro" id="IPR027417">
    <property type="entry name" value="P-loop_NTPase"/>
</dbReference>
<evidence type="ECO:0000256" key="5">
    <source>
        <dbReference type="ARBA" id="ARBA00022840"/>
    </source>
</evidence>
<keyword evidence="6 7" id="KW-0173">Coenzyme A biosynthesis</keyword>
<gene>
    <name evidence="7 9" type="primary">coaE</name>
    <name evidence="9" type="ORF">ACFYTF_18585</name>
</gene>
<dbReference type="InterPro" id="IPR007344">
    <property type="entry name" value="GrpB/CoaE"/>
</dbReference>
<dbReference type="EMBL" id="JBIAMX010000011">
    <property type="protein sequence ID" value="MFF0544839.1"/>
    <property type="molecule type" value="Genomic_DNA"/>
</dbReference>
<dbReference type="Proteomes" id="UP001601444">
    <property type="component" value="Unassembled WGS sequence"/>
</dbReference>
<comment type="similarity">
    <text evidence="1">In the N-terminal section; belongs to the CoaE family.</text>
</comment>
<dbReference type="NCBIfam" id="TIGR00152">
    <property type="entry name" value="dephospho-CoA kinase"/>
    <property type="match status" value="1"/>
</dbReference>
<dbReference type="PROSITE" id="PS51219">
    <property type="entry name" value="DPCK"/>
    <property type="match status" value="1"/>
</dbReference>